<dbReference type="GO" id="GO:0003990">
    <property type="term" value="F:acetylcholinesterase activity"/>
    <property type="evidence" value="ECO:0007669"/>
    <property type="project" value="TreeGrafter"/>
</dbReference>
<dbReference type="InterPro" id="IPR002018">
    <property type="entry name" value="CarbesteraseB"/>
</dbReference>
<dbReference type="Proteomes" id="UP001160148">
    <property type="component" value="Unassembled WGS sequence"/>
</dbReference>
<dbReference type="InterPro" id="IPR050654">
    <property type="entry name" value="AChE-related_enzymes"/>
</dbReference>
<comment type="caution">
    <text evidence="6">The sequence shown here is derived from an EMBL/GenBank/DDBJ whole genome shotgun (WGS) entry which is preliminary data.</text>
</comment>
<evidence type="ECO:0000259" key="5">
    <source>
        <dbReference type="Pfam" id="PF00135"/>
    </source>
</evidence>
<accession>A0AAV0VZJ0</accession>
<evidence type="ECO:0000256" key="2">
    <source>
        <dbReference type="ARBA" id="ARBA00022487"/>
    </source>
</evidence>
<proteinExistence type="inferred from homology"/>
<dbReference type="GO" id="GO:0005615">
    <property type="term" value="C:extracellular space"/>
    <property type="evidence" value="ECO:0007669"/>
    <property type="project" value="TreeGrafter"/>
</dbReference>
<evidence type="ECO:0000313" key="7">
    <source>
        <dbReference type="Proteomes" id="UP001160148"/>
    </source>
</evidence>
<evidence type="ECO:0000256" key="1">
    <source>
        <dbReference type="ARBA" id="ARBA00005964"/>
    </source>
</evidence>
<dbReference type="Gene3D" id="3.40.50.1820">
    <property type="entry name" value="alpha/beta hydrolase"/>
    <property type="match status" value="1"/>
</dbReference>
<organism evidence="6 7">
    <name type="scientific">Macrosiphum euphorbiae</name>
    <name type="common">potato aphid</name>
    <dbReference type="NCBI Taxonomy" id="13131"/>
    <lineage>
        <taxon>Eukaryota</taxon>
        <taxon>Metazoa</taxon>
        <taxon>Ecdysozoa</taxon>
        <taxon>Arthropoda</taxon>
        <taxon>Hexapoda</taxon>
        <taxon>Insecta</taxon>
        <taxon>Pterygota</taxon>
        <taxon>Neoptera</taxon>
        <taxon>Paraneoptera</taxon>
        <taxon>Hemiptera</taxon>
        <taxon>Sternorrhyncha</taxon>
        <taxon>Aphidomorpha</taxon>
        <taxon>Aphidoidea</taxon>
        <taxon>Aphididae</taxon>
        <taxon>Macrosiphini</taxon>
        <taxon>Macrosiphum</taxon>
    </lineage>
</organism>
<feature type="domain" description="Carboxylesterase type B" evidence="5">
    <location>
        <begin position="38"/>
        <end position="105"/>
    </location>
</feature>
<dbReference type="Pfam" id="PF00135">
    <property type="entry name" value="COesterase"/>
    <property type="match status" value="1"/>
</dbReference>
<keyword evidence="2" id="KW-0719">Serine esterase</keyword>
<gene>
    <name evidence="6" type="ORF">MEUPH1_LOCUS5571</name>
</gene>
<name>A0AAV0VZJ0_9HEMI</name>
<dbReference type="PANTHER" id="PTHR43918">
    <property type="entry name" value="ACETYLCHOLINESTERASE"/>
    <property type="match status" value="1"/>
</dbReference>
<evidence type="ECO:0000256" key="3">
    <source>
        <dbReference type="ARBA" id="ARBA00022801"/>
    </source>
</evidence>
<dbReference type="AlphaFoldDB" id="A0AAV0VZJ0"/>
<reference evidence="6 7" key="1">
    <citation type="submission" date="2023-01" db="EMBL/GenBank/DDBJ databases">
        <authorList>
            <person name="Whitehead M."/>
        </authorList>
    </citation>
    <scope>NUCLEOTIDE SEQUENCE [LARGE SCALE GENOMIC DNA]</scope>
</reference>
<keyword evidence="7" id="KW-1185">Reference proteome</keyword>
<dbReference type="EMBL" id="CARXXK010000001">
    <property type="protein sequence ID" value="CAI6348949.1"/>
    <property type="molecule type" value="Genomic_DNA"/>
</dbReference>
<dbReference type="PANTHER" id="PTHR43918:SF4">
    <property type="entry name" value="CARBOXYLIC ESTER HYDROLASE"/>
    <property type="match status" value="1"/>
</dbReference>
<dbReference type="GO" id="GO:0019695">
    <property type="term" value="P:choline metabolic process"/>
    <property type="evidence" value="ECO:0007669"/>
    <property type="project" value="TreeGrafter"/>
</dbReference>
<dbReference type="GO" id="GO:0006581">
    <property type="term" value="P:acetylcholine catabolic process"/>
    <property type="evidence" value="ECO:0007669"/>
    <property type="project" value="TreeGrafter"/>
</dbReference>
<keyword evidence="3" id="KW-0378">Hydrolase</keyword>
<dbReference type="SUPFAM" id="SSF53474">
    <property type="entry name" value="alpha/beta-Hydrolases"/>
    <property type="match status" value="1"/>
</dbReference>
<dbReference type="InterPro" id="IPR029058">
    <property type="entry name" value="AB_hydrolase_fold"/>
</dbReference>
<evidence type="ECO:0000313" key="6">
    <source>
        <dbReference type="EMBL" id="CAI6348949.1"/>
    </source>
</evidence>
<comment type="similarity">
    <text evidence="1">Belongs to the type-B carboxylesterase/lipase family.</text>
</comment>
<evidence type="ECO:0000256" key="4">
    <source>
        <dbReference type="ARBA" id="ARBA00023180"/>
    </source>
</evidence>
<keyword evidence="4" id="KW-0325">Glycoprotein</keyword>
<protein>
    <recommendedName>
        <fullName evidence="5">Carboxylesterase type B domain-containing protein</fullName>
    </recommendedName>
</protein>
<dbReference type="GO" id="GO:0005886">
    <property type="term" value="C:plasma membrane"/>
    <property type="evidence" value="ECO:0007669"/>
    <property type="project" value="TreeGrafter"/>
</dbReference>
<sequence length="113" mass="13175">MSKLWRTFIKWRFITTIMFNKFKGYLSNTVVRYLKPRTTVIIEQGTLQGIHYKTQVSNKPYVSFLGIPYAKPPVGNLRFKPPVKHPGWSGILKAFSVGNMCMQYSFIKKKLLK</sequence>